<dbReference type="EMBL" id="DVMY01000063">
    <property type="protein sequence ID" value="HIU37369.1"/>
    <property type="molecule type" value="Genomic_DNA"/>
</dbReference>
<dbReference type="InterPro" id="IPR001387">
    <property type="entry name" value="Cro/C1-type_HTH"/>
</dbReference>
<accession>A0A9D1IJW0</accession>
<comment type="caution">
    <text evidence="1">The sequence shown here is derived from an EMBL/GenBank/DDBJ whole genome shotgun (WGS) entry which is preliminary data.</text>
</comment>
<dbReference type="InterPro" id="IPR010982">
    <property type="entry name" value="Lambda_DNA-bd_dom_sf"/>
</dbReference>
<dbReference type="Gene3D" id="1.10.260.40">
    <property type="entry name" value="lambda repressor-like DNA-binding domains"/>
    <property type="match status" value="1"/>
</dbReference>
<sequence>MATVLAKRRREFGERLRTERERLGYTELQIAQLLGVPLEMYQKYELGQEDPGIFRMPRLNDCGFDILFIITSERHNPIEEESELLARFRELSNRGRDSIFMTLDALERLAPNLRQTIRDKWRNK</sequence>
<name>A0A9D1IJW0_9BURK</name>
<reference evidence="1" key="1">
    <citation type="submission" date="2020-10" db="EMBL/GenBank/DDBJ databases">
        <authorList>
            <person name="Gilroy R."/>
        </authorList>
    </citation>
    <scope>NUCLEOTIDE SEQUENCE</scope>
    <source>
        <strain evidence="1">7463</strain>
    </source>
</reference>
<evidence type="ECO:0000313" key="2">
    <source>
        <dbReference type="Proteomes" id="UP000824083"/>
    </source>
</evidence>
<dbReference type="AlphaFoldDB" id="A0A9D1IJW0"/>
<dbReference type="SUPFAM" id="SSF47413">
    <property type="entry name" value="lambda repressor-like DNA-binding domains"/>
    <property type="match status" value="1"/>
</dbReference>
<protein>
    <submittedName>
        <fullName evidence="1">Helix-turn-helix transcriptional regulator</fullName>
    </submittedName>
</protein>
<gene>
    <name evidence="1" type="ORF">IAC56_03740</name>
</gene>
<organism evidence="1 2">
    <name type="scientific">Candidatus Aphodousia faecigallinarum</name>
    <dbReference type="NCBI Taxonomy" id="2840677"/>
    <lineage>
        <taxon>Bacteria</taxon>
        <taxon>Pseudomonadati</taxon>
        <taxon>Pseudomonadota</taxon>
        <taxon>Betaproteobacteria</taxon>
        <taxon>Burkholderiales</taxon>
        <taxon>Sutterellaceae</taxon>
        <taxon>Sutterellaceae incertae sedis</taxon>
        <taxon>Candidatus Aphodousia</taxon>
    </lineage>
</organism>
<evidence type="ECO:0000313" key="1">
    <source>
        <dbReference type="EMBL" id="HIU37369.1"/>
    </source>
</evidence>
<proteinExistence type="predicted"/>
<dbReference type="Proteomes" id="UP000824083">
    <property type="component" value="Unassembled WGS sequence"/>
</dbReference>
<dbReference type="GO" id="GO:0003677">
    <property type="term" value="F:DNA binding"/>
    <property type="evidence" value="ECO:0007669"/>
    <property type="project" value="InterPro"/>
</dbReference>
<reference evidence="1" key="2">
    <citation type="journal article" date="2021" name="PeerJ">
        <title>Extensive microbial diversity within the chicken gut microbiome revealed by metagenomics and culture.</title>
        <authorList>
            <person name="Gilroy R."/>
            <person name="Ravi A."/>
            <person name="Getino M."/>
            <person name="Pursley I."/>
            <person name="Horton D.L."/>
            <person name="Alikhan N.F."/>
            <person name="Baker D."/>
            <person name="Gharbi K."/>
            <person name="Hall N."/>
            <person name="Watson M."/>
            <person name="Adriaenssens E.M."/>
            <person name="Foster-Nyarko E."/>
            <person name="Jarju S."/>
            <person name="Secka A."/>
            <person name="Antonio M."/>
            <person name="Oren A."/>
            <person name="Chaudhuri R.R."/>
            <person name="La Ragione R."/>
            <person name="Hildebrand F."/>
            <person name="Pallen M.J."/>
        </authorList>
    </citation>
    <scope>NUCLEOTIDE SEQUENCE</scope>
    <source>
        <strain evidence="1">7463</strain>
    </source>
</reference>
<dbReference type="CDD" id="cd00093">
    <property type="entry name" value="HTH_XRE"/>
    <property type="match status" value="1"/>
</dbReference>